<evidence type="ECO:0000313" key="2">
    <source>
        <dbReference type="EMBL" id="XBV89246.1"/>
    </source>
</evidence>
<proteinExistence type="predicted"/>
<reference evidence="2" key="1">
    <citation type="submission" date="2024-06" db="EMBL/GenBank/DDBJ databases">
        <title>Brevibacterium koreense sp. nov., isolated from jogae-jeotgal, a Korean fermented seafood.</title>
        <authorList>
            <person name="Whon T.W."/>
            <person name="Nam S."/>
            <person name="Kim Y."/>
        </authorList>
    </citation>
    <scope>NUCLEOTIDE SEQUENCE</scope>
    <source>
        <strain evidence="2">CBA3109</strain>
    </source>
</reference>
<protein>
    <submittedName>
        <fullName evidence="2">TfoX/Sxy family protein</fullName>
    </submittedName>
</protein>
<dbReference type="AlphaFoldDB" id="A0AAU7ULD7"/>
<organism evidence="2">
    <name type="scientific">Brevibacterium koreense</name>
    <dbReference type="NCBI Taxonomy" id="3140787"/>
    <lineage>
        <taxon>Bacteria</taxon>
        <taxon>Bacillati</taxon>
        <taxon>Actinomycetota</taxon>
        <taxon>Actinomycetes</taxon>
        <taxon>Micrococcales</taxon>
        <taxon>Brevibacteriaceae</taxon>
        <taxon>Brevibacterium</taxon>
    </lineage>
</organism>
<gene>
    <name evidence="2" type="ORF">AAFP32_00505</name>
</gene>
<dbReference type="InterPro" id="IPR007076">
    <property type="entry name" value="TfoX_N"/>
</dbReference>
<dbReference type="SUPFAM" id="SSF159894">
    <property type="entry name" value="YgaC/TfoX-N like"/>
    <property type="match status" value="1"/>
</dbReference>
<dbReference type="RefSeq" id="WP_350270156.1">
    <property type="nucleotide sequence ID" value="NZ_CP158281.1"/>
</dbReference>
<feature type="domain" description="TfoX N-terminal" evidence="1">
    <location>
        <begin position="20"/>
        <end position="106"/>
    </location>
</feature>
<dbReference type="EMBL" id="CP158281">
    <property type="protein sequence ID" value="XBV89246.1"/>
    <property type="molecule type" value="Genomic_DNA"/>
</dbReference>
<dbReference type="Gene3D" id="3.30.1460.30">
    <property type="entry name" value="YgaC/TfoX-N like chaperone"/>
    <property type="match status" value="1"/>
</dbReference>
<evidence type="ECO:0000259" key="1">
    <source>
        <dbReference type="Pfam" id="PF04993"/>
    </source>
</evidence>
<dbReference type="KEGG" id="bkr:AAFP32_00505"/>
<dbReference type="Pfam" id="PF04993">
    <property type="entry name" value="TfoX_N"/>
    <property type="match status" value="1"/>
</dbReference>
<sequence length="137" mass="14929">MTPEQSSLVERLRALVAEEPVVREVSMFGGRSLMVNEKMLVSAQKDGGLLVRVEADRHEELLDLPGASQAEMGPGRDMGPGWIEVSAEAIRNDERLTSWVTAAMEHNRAVAGANQLRRMKSSKVTATRFAPAASTPE</sequence>
<name>A0AAU7ULD7_9MICO</name>
<accession>A0AAU7ULD7</accession>